<dbReference type="EMBL" id="CP046622">
    <property type="protein sequence ID" value="QGW80401.1"/>
    <property type="molecule type" value="Genomic_DNA"/>
</dbReference>
<dbReference type="Proteomes" id="UP000425817">
    <property type="component" value="Chromosome"/>
</dbReference>
<evidence type="ECO:0000313" key="1">
    <source>
        <dbReference type="EMBL" id="QGW80401.1"/>
    </source>
</evidence>
<proteinExistence type="predicted"/>
<name>A0A6I6HBP8_VARPD</name>
<reference evidence="1 2" key="1">
    <citation type="submission" date="2019-12" db="EMBL/GenBank/DDBJ databases">
        <title>Hybrid Genome Assemblies of two High G+C Isolates from Undergraduate Microbiology Courses.</title>
        <authorList>
            <person name="Ne Ville C.J."/>
            <person name="Enright D."/>
            <person name="Hernandez I."/>
            <person name="Dodsworth J."/>
            <person name="Orwin P.M."/>
        </authorList>
    </citation>
    <scope>NUCLEOTIDE SEQUENCE [LARGE SCALE GENOMIC DNA]</scope>
    <source>
        <strain evidence="1 2">CSUSB</strain>
    </source>
</reference>
<evidence type="ECO:0000313" key="2">
    <source>
        <dbReference type="Proteomes" id="UP000425817"/>
    </source>
</evidence>
<sequence length="133" mass="15123">MNWRIAELAHYADAIRWLDAVKARKAYELVLRFDSQSQFGLNQASVQGIERLKFGDDEEAGTTWLRSRLPAGQSLVVVFGKTACFKCDVAFFVDNWQDIFRPGRDDAMVYSEDSSLILFVNHEGGFEVGERPL</sequence>
<accession>A0A6I6HBP8</accession>
<dbReference type="AlphaFoldDB" id="A0A6I6HBP8"/>
<organism evidence="1 2">
    <name type="scientific">Variovorax paradoxus</name>
    <dbReference type="NCBI Taxonomy" id="34073"/>
    <lineage>
        <taxon>Bacteria</taxon>
        <taxon>Pseudomonadati</taxon>
        <taxon>Pseudomonadota</taxon>
        <taxon>Betaproteobacteria</taxon>
        <taxon>Burkholderiales</taxon>
        <taxon>Comamonadaceae</taxon>
        <taxon>Variovorax</taxon>
    </lineage>
</organism>
<protein>
    <submittedName>
        <fullName evidence="1">Uncharacterized protein</fullName>
    </submittedName>
</protein>
<dbReference type="RefSeq" id="WP_157611592.1">
    <property type="nucleotide sequence ID" value="NZ_CP046622.1"/>
</dbReference>
<gene>
    <name evidence="1" type="ORF">GOQ09_01800</name>
</gene>
<dbReference type="OrthoDB" id="8756026at2"/>